<proteinExistence type="inferred from homology"/>
<feature type="transmembrane region" description="Helical" evidence="8">
    <location>
        <begin position="334"/>
        <end position="357"/>
    </location>
</feature>
<dbReference type="EMBL" id="MGDI01000036">
    <property type="protein sequence ID" value="OGL51907.1"/>
    <property type="molecule type" value="Genomic_DNA"/>
</dbReference>
<evidence type="ECO:0000256" key="7">
    <source>
        <dbReference type="SAM" id="Coils"/>
    </source>
</evidence>
<keyword evidence="5 8" id="KW-0472">Membrane</keyword>
<keyword evidence="3 8" id="KW-0812">Transmembrane</keyword>
<evidence type="ECO:0000256" key="4">
    <source>
        <dbReference type="ARBA" id="ARBA00022989"/>
    </source>
</evidence>
<keyword evidence="7" id="KW-0175">Coiled coil</keyword>
<feature type="domain" description="ABC3 transporter permease C-terminal" evidence="9">
    <location>
        <begin position="289"/>
        <end position="402"/>
    </location>
</feature>
<sequence>MINIPSTIKIALRALRVNKMRSALTMLGIIIGVSAVIAMLAVGAGANQKIAEQVASLGSNLLMVVPGTTTTGGVRTGMGNQPTLTMGDAEAIEKECSAVLNVAPSLNGTAQIVYSNQNWSTLVSGTTTDVLKVRDWSLASGREFTEQDIKNATKVCILGQTVIDNLFGNTSPIGKIIRIKRVSFKVIGILQKKGQNLMGQDQDDTIFVPVTTAQKRLFGTTFPGMIRTIVVKAKNVESLETAEKQITELLRQRHSISSKQDDDFSVRNLTEMMEFAKQATRIMALLLGSIASVSLLVGGIGIMNIMLVSVTERTREIGIRMAIGAKTWDIRTQFIIEAVTLSLIGGIVGIILGITISKIVSTFAGWPTIVSPFSIMLAFGFSGLVGISFGFYPAYKASQLNPIDALRYE</sequence>
<evidence type="ECO:0000259" key="9">
    <source>
        <dbReference type="Pfam" id="PF02687"/>
    </source>
</evidence>
<dbReference type="Pfam" id="PF12704">
    <property type="entry name" value="MacB_PCD"/>
    <property type="match status" value="1"/>
</dbReference>
<protein>
    <submittedName>
        <fullName evidence="11">Multidrug ABC transporter substrate-binding protein</fullName>
    </submittedName>
</protein>
<comment type="caution">
    <text evidence="11">The sequence shown here is derived from an EMBL/GenBank/DDBJ whole genome shotgun (WGS) entry which is preliminary data.</text>
</comment>
<keyword evidence="2" id="KW-1003">Cell membrane</keyword>
<dbReference type="InterPro" id="IPR003838">
    <property type="entry name" value="ABC3_permease_C"/>
</dbReference>
<feature type="coiled-coil region" evidence="7">
    <location>
        <begin position="232"/>
        <end position="259"/>
    </location>
</feature>
<dbReference type="Proteomes" id="UP000178082">
    <property type="component" value="Unassembled WGS sequence"/>
</dbReference>
<dbReference type="GO" id="GO:0005886">
    <property type="term" value="C:plasma membrane"/>
    <property type="evidence" value="ECO:0007669"/>
    <property type="project" value="UniProtKB-SubCell"/>
</dbReference>
<dbReference type="PANTHER" id="PTHR30572:SF4">
    <property type="entry name" value="ABC TRANSPORTER PERMEASE YTRF"/>
    <property type="match status" value="1"/>
</dbReference>
<dbReference type="Pfam" id="PF02687">
    <property type="entry name" value="FtsX"/>
    <property type="match status" value="1"/>
</dbReference>
<name>A0A1F7SFF3_9BACT</name>
<feature type="domain" description="MacB-like periplasmic core" evidence="10">
    <location>
        <begin position="22"/>
        <end position="248"/>
    </location>
</feature>
<reference evidence="11 12" key="1">
    <citation type="journal article" date="2016" name="Nat. Commun.">
        <title>Thousands of microbial genomes shed light on interconnected biogeochemical processes in an aquifer system.</title>
        <authorList>
            <person name="Anantharaman K."/>
            <person name="Brown C.T."/>
            <person name="Hug L.A."/>
            <person name="Sharon I."/>
            <person name="Castelle C.J."/>
            <person name="Probst A.J."/>
            <person name="Thomas B.C."/>
            <person name="Singh A."/>
            <person name="Wilkins M.J."/>
            <person name="Karaoz U."/>
            <person name="Brodie E.L."/>
            <person name="Williams K.H."/>
            <person name="Hubbard S.S."/>
            <person name="Banfield J.F."/>
        </authorList>
    </citation>
    <scope>NUCLEOTIDE SEQUENCE [LARGE SCALE GENOMIC DNA]</scope>
</reference>
<evidence type="ECO:0000256" key="8">
    <source>
        <dbReference type="SAM" id="Phobius"/>
    </source>
</evidence>
<feature type="transmembrane region" description="Helical" evidence="8">
    <location>
        <begin position="23"/>
        <end position="46"/>
    </location>
</feature>
<dbReference type="STRING" id="1817883.A3G31_05750"/>
<keyword evidence="4 8" id="KW-1133">Transmembrane helix</keyword>
<accession>A0A1F7SFF3</accession>
<dbReference type="GO" id="GO:0022857">
    <property type="term" value="F:transmembrane transporter activity"/>
    <property type="evidence" value="ECO:0007669"/>
    <property type="project" value="TreeGrafter"/>
</dbReference>
<dbReference type="InterPro" id="IPR050250">
    <property type="entry name" value="Macrolide_Exporter_MacB"/>
</dbReference>
<comment type="subcellular location">
    <subcellularLocation>
        <location evidence="1">Cell membrane</location>
        <topology evidence="1">Multi-pass membrane protein</topology>
    </subcellularLocation>
</comment>
<feature type="transmembrane region" description="Helical" evidence="8">
    <location>
        <begin position="282"/>
        <end position="310"/>
    </location>
</feature>
<evidence type="ECO:0000256" key="3">
    <source>
        <dbReference type="ARBA" id="ARBA00022692"/>
    </source>
</evidence>
<comment type="similarity">
    <text evidence="6">Belongs to the ABC-4 integral membrane protein family.</text>
</comment>
<organism evidence="11 12">
    <name type="scientific">Candidatus Schekmanbacteria bacterium RIFCSPLOWO2_12_FULL_38_15</name>
    <dbReference type="NCBI Taxonomy" id="1817883"/>
    <lineage>
        <taxon>Bacteria</taxon>
        <taxon>Candidatus Schekmaniibacteriota</taxon>
    </lineage>
</organism>
<dbReference type="InterPro" id="IPR025857">
    <property type="entry name" value="MacB_PCD"/>
</dbReference>
<evidence type="ECO:0000313" key="12">
    <source>
        <dbReference type="Proteomes" id="UP000178082"/>
    </source>
</evidence>
<feature type="transmembrane region" description="Helical" evidence="8">
    <location>
        <begin position="369"/>
        <end position="392"/>
    </location>
</feature>
<evidence type="ECO:0000256" key="5">
    <source>
        <dbReference type="ARBA" id="ARBA00023136"/>
    </source>
</evidence>
<evidence type="ECO:0000256" key="2">
    <source>
        <dbReference type="ARBA" id="ARBA00022475"/>
    </source>
</evidence>
<evidence type="ECO:0000256" key="1">
    <source>
        <dbReference type="ARBA" id="ARBA00004651"/>
    </source>
</evidence>
<gene>
    <name evidence="11" type="ORF">A3G31_05750</name>
</gene>
<dbReference type="AlphaFoldDB" id="A0A1F7SFF3"/>
<evidence type="ECO:0000313" key="11">
    <source>
        <dbReference type="EMBL" id="OGL51907.1"/>
    </source>
</evidence>
<dbReference type="PANTHER" id="PTHR30572">
    <property type="entry name" value="MEMBRANE COMPONENT OF TRANSPORTER-RELATED"/>
    <property type="match status" value="1"/>
</dbReference>
<evidence type="ECO:0000256" key="6">
    <source>
        <dbReference type="ARBA" id="ARBA00038076"/>
    </source>
</evidence>
<evidence type="ECO:0000259" key="10">
    <source>
        <dbReference type="Pfam" id="PF12704"/>
    </source>
</evidence>